<dbReference type="SUPFAM" id="SSF56112">
    <property type="entry name" value="Protein kinase-like (PK-like)"/>
    <property type="match status" value="1"/>
</dbReference>
<evidence type="ECO:0000313" key="3">
    <source>
        <dbReference type="Proteomes" id="UP000215914"/>
    </source>
</evidence>
<gene>
    <name evidence="2" type="ORF">HannXRQ_Chr14g0437021</name>
</gene>
<protein>
    <submittedName>
        <fullName evidence="2">Putative serine/threonine/dual specificity protein kinase, catalytic domain-containing protein</fullName>
    </submittedName>
</protein>
<dbReference type="Gene3D" id="1.10.510.10">
    <property type="entry name" value="Transferase(Phosphotransferase) domain 1"/>
    <property type="match status" value="1"/>
</dbReference>
<dbReference type="PANTHER" id="PTHR27003:SF475">
    <property type="entry name" value="PROTEIN KINASE DOMAIN-CONTAINING PROTEIN"/>
    <property type="match status" value="1"/>
</dbReference>
<reference evidence="3" key="1">
    <citation type="journal article" date="2017" name="Nature">
        <title>The sunflower genome provides insights into oil metabolism, flowering and Asterid evolution.</title>
        <authorList>
            <person name="Badouin H."/>
            <person name="Gouzy J."/>
            <person name="Grassa C.J."/>
            <person name="Murat F."/>
            <person name="Staton S.E."/>
            <person name="Cottret L."/>
            <person name="Lelandais-Briere C."/>
            <person name="Owens G.L."/>
            <person name="Carrere S."/>
            <person name="Mayjonade B."/>
            <person name="Legrand L."/>
            <person name="Gill N."/>
            <person name="Kane N.C."/>
            <person name="Bowers J.E."/>
            <person name="Hubner S."/>
            <person name="Bellec A."/>
            <person name="Berard A."/>
            <person name="Berges H."/>
            <person name="Blanchet N."/>
            <person name="Boniface M.C."/>
            <person name="Brunel D."/>
            <person name="Catrice O."/>
            <person name="Chaidir N."/>
            <person name="Claudel C."/>
            <person name="Donnadieu C."/>
            <person name="Faraut T."/>
            <person name="Fievet G."/>
            <person name="Helmstetter N."/>
            <person name="King M."/>
            <person name="Knapp S.J."/>
            <person name="Lai Z."/>
            <person name="Le Paslier M.C."/>
            <person name="Lippi Y."/>
            <person name="Lorenzon L."/>
            <person name="Mandel J.R."/>
            <person name="Marage G."/>
            <person name="Marchand G."/>
            <person name="Marquand E."/>
            <person name="Bret-Mestries E."/>
            <person name="Morien E."/>
            <person name="Nambeesan S."/>
            <person name="Nguyen T."/>
            <person name="Pegot-Espagnet P."/>
            <person name="Pouilly N."/>
            <person name="Raftis F."/>
            <person name="Sallet E."/>
            <person name="Schiex T."/>
            <person name="Thomas J."/>
            <person name="Vandecasteele C."/>
            <person name="Vares D."/>
            <person name="Vear F."/>
            <person name="Vautrin S."/>
            <person name="Crespi M."/>
            <person name="Mangin B."/>
            <person name="Burke J.M."/>
            <person name="Salse J."/>
            <person name="Munos S."/>
            <person name="Vincourt P."/>
            <person name="Rieseberg L.H."/>
            <person name="Langlade N.B."/>
        </authorList>
    </citation>
    <scope>NUCLEOTIDE SEQUENCE [LARGE SCALE GENOMIC DNA]</scope>
    <source>
        <strain evidence="3">cv. SF193</strain>
    </source>
</reference>
<dbReference type="GO" id="GO:0005524">
    <property type="term" value="F:ATP binding"/>
    <property type="evidence" value="ECO:0007669"/>
    <property type="project" value="InterPro"/>
</dbReference>
<dbReference type="InterPro" id="IPR000719">
    <property type="entry name" value="Prot_kinase_dom"/>
</dbReference>
<dbReference type="PROSITE" id="PS50011">
    <property type="entry name" value="PROTEIN_KINASE_DOM"/>
    <property type="match status" value="1"/>
</dbReference>
<dbReference type="GO" id="GO:0004672">
    <property type="term" value="F:protein kinase activity"/>
    <property type="evidence" value="ECO:0000318"/>
    <property type="project" value="GO_Central"/>
</dbReference>
<dbReference type="Pfam" id="PF21230">
    <property type="entry name" value="Nakanori"/>
    <property type="match status" value="1"/>
</dbReference>
<dbReference type="GO" id="GO:0005886">
    <property type="term" value="C:plasma membrane"/>
    <property type="evidence" value="ECO:0000318"/>
    <property type="project" value="GO_Central"/>
</dbReference>
<dbReference type="InterPro" id="IPR045272">
    <property type="entry name" value="ANXUR1/2-like"/>
</dbReference>
<keyword evidence="2" id="KW-0418">Kinase</keyword>
<accession>A0A251SFN0</accession>
<dbReference type="Pfam" id="PF07714">
    <property type="entry name" value="PK_Tyr_Ser-Thr"/>
    <property type="match status" value="1"/>
</dbReference>
<dbReference type="EMBL" id="CM007903">
    <property type="protein sequence ID" value="OTF97656.1"/>
    <property type="molecule type" value="Genomic_DNA"/>
</dbReference>
<dbReference type="InterPro" id="IPR001245">
    <property type="entry name" value="Ser-Thr/Tyr_kinase_cat_dom"/>
</dbReference>
<evidence type="ECO:0000259" key="1">
    <source>
        <dbReference type="PROSITE" id="PS50011"/>
    </source>
</evidence>
<keyword evidence="3" id="KW-1185">Reference proteome</keyword>
<dbReference type="Gene3D" id="3.30.200.20">
    <property type="entry name" value="Phosphorylase Kinase, domain 1"/>
    <property type="match status" value="1"/>
</dbReference>
<dbReference type="InterPro" id="IPR008271">
    <property type="entry name" value="Ser/Thr_kinase_AS"/>
</dbReference>
<dbReference type="InterPro" id="IPR011009">
    <property type="entry name" value="Kinase-like_dom_sf"/>
</dbReference>
<dbReference type="OMA" id="IGRANEN"/>
<dbReference type="PROSITE" id="PS00108">
    <property type="entry name" value="PROTEIN_KINASE_ST"/>
    <property type="match status" value="1"/>
</dbReference>
<sequence length="567" mass="63753">MRIPQTRSYLPSLKAEVLCRLLIHHLLPLTGGYGNVYKGELSLFGKLTTVAVKRLDVHISGQGFKEFLTEIHLLSRYKHPNLVSLLGFCHEGNEKILVYEHAEHGSLDKFLRKDATVCPLTCKQKIDICIDAACGLDYLHNHVAENYRIIHRDIKSANILLDHNWKAMISDLGLSTIGRANENDSFLVTNACGTPGYCDPIYRDTLVLTKESDVYSFGVVLFEVLCGRLCFMNVNDEHRFFATLVQSYYEKGKLHEIIDPDMKQQLDSSSLHKISEIAYQCLRNDREKRPSIGLVVKKLKEAMEVHHSNGVSGNLETNVSSNNGVATNSNVESSIDSEDSAIWSSMGISMAEYLDKARNIFGEPIRNKTVVQMGLTPTRENKAQVAYKMMNHGNKYDNALRFVKDLKKQWGNGISTLCLLYNATGETLTYATSRNWFGDIGPSPYPTIILNGQWGAYLHTKTPKIPSGSAAAVVYRGKYTDNAFCDRMITWSIPWQRFTQDNAAYCEINEVGHFDGAAWDAIYNKTPYAGRESSANWKDCYTRVSVESDTSPIYKAIFTRVDVVTSV</sequence>
<dbReference type="AlphaFoldDB" id="A0A251SFN0"/>
<dbReference type="InParanoid" id="A0A251SFN0"/>
<dbReference type="PANTHER" id="PTHR27003">
    <property type="entry name" value="OS07G0166700 PROTEIN"/>
    <property type="match status" value="1"/>
</dbReference>
<proteinExistence type="predicted"/>
<organism evidence="2 3">
    <name type="scientific">Helianthus annuus</name>
    <name type="common">Common sunflower</name>
    <dbReference type="NCBI Taxonomy" id="4232"/>
    <lineage>
        <taxon>Eukaryota</taxon>
        <taxon>Viridiplantae</taxon>
        <taxon>Streptophyta</taxon>
        <taxon>Embryophyta</taxon>
        <taxon>Tracheophyta</taxon>
        <taxon>Spermatophyta</taxon>
        <taxon>Magnoliopsida</taxon>
        <taxon>eudicotyledons</taxon>
        <taxon>Gunneridae</taxon>
        <taxon>Pentapetalae</taxon>
        <taxon>asterids</taxon>
        <taxon>campanulids</taxon>
        <taxon>Asterales</taxon>
        <taxon>Asteraceae</taxon>
        <taxon>Asteroideae</taxon>
        <taxon>Heliantheae alliance</taxon>
        <taxon>Heliantheae</taxon>
        <taxon>Helianthus</taxon>
    </lineage>
</organism>
<dbReference type="Proteomes" id="UP000215914">
    <property type="component" value="Chromosome 14"/>
</dbReference>
<feature type="domain" description="Protein kinase" evidence="1">
    <location>
        <begin position="22"/>
        <end position="303"/>
    </location>
</feature>
<dbReference type="SMART" id="SM00220">
    <property type="entry name" value="S_TKc"/>
    <property type="match status" value="1"/>
</dbReference>
<name>A0A251SFN0_HELAN</name>
<dbReference type="InterPro" id="IPR049065">
    <property type="entry name" value="Nakanori"/>
</dbReference>
<dbReference type="GO" id="GO:0004714">
    <property type="term" value="F:transmembrane receptor protein tyrosine kinase activity"/>
    <property type="evidence" value="ECO:0007669"/>
    <property type="project" value="InterPro"/>
</dbReference>
<keyword evidence="2" id="KW-0808">Transferase</keyword>
<evidence type="ECO:0000313" key="2">
    <source>
        <dbReference type="EMBL" id="OTF97656.1"/>
    </source>
</evidence>